<evidence type="ECO:0000313" key="2">
    <source>
        <dbReference type="Proteomes" id="UP000245383"/>
    </source>
</evidence>
<keyword evidence="2" id="KW-1185">Reference proteome</keyword>
<comment type="caution">
    <text evidence="1">The sequence shown here is derived from an EMBL/GenBank/DDBJ whole genome shotgun (WGS) entry which is preliminary data.</text>
</comment>
<dbReference type="EMBL" id="MBFR01000353">
    <property type="protein sequence ID" value="PVU88865.1"/>
    <property type="molecule type" value="Genomic_DNA"/>
</dbReference>
<sequence length="560" mass="64239">MQLKKNLPLAFSTLNHPLTNKLHSIESKNGTVKSLNTRKVEVAIWKQKVVSKHPTASFFQKIRLRTILFICNTGFSSILKPINYSKSPLKGFLFYPKFNITKQLLKPRGAYVGATLRFLNQTSFSTKRIAIANNTFYDLIQLDYKVSRLKHYKRLFKQSNTFLNLSLKRMSLLNYLKSYNSKIFTVKANSNHFDFGNIKNWSFKQLNTDFSYFNDYINYAITKKSNHKAYTTTLPKVHDLFFSFYGLQALHNFVVTKASEFNFFLHSTTISLKQKGLKKIKNIKKSLIIKPVLKLKYSIATLPYSQILPGITKKTHQIWSNNEEIPADRTIMVVDFNIDFKKIVLSTPAENTHLQSQDFNAFMEQIQSAQIKRNLHLSRMFEILSKSSLDLVYVNTLAQNSSITIVFNSLSEAPNASTITDMLMNWGIILDEVFVNVCDPITLNSNKKNSTFQTFHDNDADRLGYHNSNLAQDLSTSTFKLCSPLDSSMCSLLLEEVDDPSVLHNYEINNFLNKLDCIKKPTFAPFFIDFQSAISTELLLTGIKQLLILCQTPRSDQANQ</sequence>
<evidence type="ECO:0000313" key="1">
    <source>
        <dbReference type="EMBL" id="PVU88865.1"/>
    </source>
</evidence>
<dbReference type="OrthoDB" id="5552133at2759"/>
<reference evidence="1 2" key="1">
    <citation type="journal article" date="2018" name="MBio">
        <title>Comparative Genomics Reveals the Core Gene Toolbox for the Fungus-Insect Symbiosis.</title>
        <authorList>
            <person name="Wang Y."/>
            <person name="Stata M."/>
            <person name="Wang W."/>
            <person name="Stajich J.E."/>
            <person name="White M.M."/>
            <person name="Moncalvo J.M."/>
        </authorList>
    </citation>
    <scope>NUCLEOTIDE SEQUENCE [LARGE SCALE GENOMIC DNA]</scope>
    <source>
        <strain evidence="1 2">SWE-8-4</strain>
    </source>
</reference>
<name>A0A2T9Y963_9FUNG</name>
<proteinExistence type="predicted"/>
<protein>
    <submittedName>
        <fullName evidence="1">Uncharacterized protein</fullName>
    </submittedName>
</protein>
<accession>A0A2T9Y963</accession>
<dbReference type="AlphaFoldDB" id="A0A2T9Y963"/>
<gene>
    <name evidence="1" type="ORF">BB561_005662</name>
</gene>
<dbReference type="Proteomes" id="UP000245383">
    <property type="component" value="Unassembled WGS sequence"/>
</dbReference>
<organism evidence="1 2">
    <name type="scientific">Smittium simulii</name>
    <dbReference type="NCBI Taxonomy" id="133385"/>
    <lineage>
        <taxon>Eukaryota</taxon>
        <taxon>Fungi</taxon>
        <taxon>Fungi incertae sedis</taxon>
        <taxon>Zoopagomycota</taxon>
        <taxon>Kickxellomycotina</taxon>
        <taxon>Harpellomycetes</taxon>
        <taxon>Harpellales</taxon>
        <taxon>Legeriomycetaceae</taxon>
        <taxon>Smittium</taxon>
    </lineage>
</organism>